<proteinExistence type="predicted"/>
<comment type="caution">
    <text evidence="1">The sequence shown here is derived from an EMBL/GenBank/DDBJ whole genome shotgun (WGS) entry which is preliminary data.</text>
</comment>
<sequence length="128" mass="14609">MENYLFYKPSSLDVLSNPKALSDLLKHVYHDIAKGRLQILFCPITEKHEGYKTFKWIFETEIDIMTQCCLSFHSNECQDQYLANLALKMNAKAGGINMELYEPLPILGVMAMLCSLMPMSITQQARIG</sequence>
<accession>A0ACC2L3N0</accession>
<keyword evidence="2" id="KW-1185">Reference proteome</keyword>
<organism evidence="1 2">
    <name type="scientific">Persea americana</name>
    <name type="common">Avocado</name>
    <dbReference type="NCBI Taxonomy" id="3435"/>
    <lineage>
        <taxon>Eukaryota</taxon>
        <taxon>Viridiplantae</taxon>
        <taxon>Streptophyta</taxon>
        <taxon>Embryophyta</taxon>
        <taxon>Tracheophyta</taxon>
        <taxon>Spermatophyta</taxon>
        <taxon>Magnoliopsida</taxon>
        <taxon>Magnoliidae</taxon>
        <taxon>Laurales</taxon>
        <taxon>Lauraceae</taxon>
        <taxon>Persea</taxon>
    </lineage>
</organism>
<name>A0ACC2L3N0_PERAE</name>
<dbReference type="EMBL" id="CM056814">
    <property type="protein sequence ID" value="KAJ8627628.1"/>
    <property type="molecule type" value="Genomic_DNA"/>
</dbReference>
<gene>
    <name evidence="1" type="ORF">MRB53_020935</name>
</gene>
<evidence type="ECO:0000313" key="2">
    <source>
        <dbReference type="Proteomes" id="UP001234297"/>
    </source>
</evidence>
<protein>
    <submittedName>
        <fullName evidence="1">Uncharacterized protein</fullName>
    </submittedName>
</protein>
<reference evidence="1 2" key="1">
    <citation type="journal article" date="2022" name="Hortic Res">
        <title>A haplotype resolved chromosomal level avocado genome allows analysis of novel avocado genes.</title>
        <authorList>
            <person name="Nath O."/>
            <person name="Fletcher S.J."/>
            <person name="Hayward A."/>
            <person name="Shaw L.M."/>
            <person name="Masouleh A.K."/>
            <person name="Furtado A."/>
            <person name="Henry R.J."/>
            <person name="Mitter N."/>
        </authorList>
    </citation>
    <scope>NUCLEOTIDE SEQUENCE [LARGE SCALE GENOMIC DNA]</scope>
    <source>
        <strain evidence="2">cv. Hass</strain>
    </source>
</reference>
<evidence type="ECO:0000313" key="1">
    <source>
        <dbReference type="EMBL" id="KAJ8627628.1"/>
    </source>
</evidence>
<dbReference type="Proteomes" id="UP001234297">
    <property type="component" value="Chromosome 6"/>
</dbReference>